<dbReference type="EMBL" id="JACOOO010000008">
    <property type="protein sequence ID" value="MBC5628426.1"/>
    <property type="molecule type" value="Genomic_DNA"/>
</dbReference>
<evidence type="ECO:0000256" key="10">
    <source>
        <dbReference type="ARBA" id="ARBA00049893"/>
    </source>
</evidence>
<name>A0ABR7DAK3_9CLOT</name>
<dbReference type="NCBIfam" id="TIGR00726">
    <property type="entry name" value="peptidoglycan editing factor PgeF"/>
    <property type="match status" value="1"/>
</dbReference>
<evidence type="ECO:0000313" key="12">
    <source>
        <dbReference type="EMBL" id="MBC5628426.1"/>
    </source>
</evidence>
<dbReference type="CDD" id="cd16833">
    <property type="entry name" value="YfiH"/>
    <property type="match status" value="1"/>
</dbReference>
<comment type="catalytic activity">
    <reaction evidence="10">
        <text>S-methyl-5'-thioadenosine + phosphate = 5-(methylsulfanyl)-alpha-D-ribose 1-phosphate + adenine</text>
        <dbReference type="Rhea" id="RHEA:11852"/>
        <dbReference type="ChEBI" id="CHEBI:16708"/>
        <dbReference type="ChEBI" id="CHEBI:17509"/>
        <dbReference type="ChEBI" id="CHEBI:43474"/>
        <dbReference type="ChEBI" id="CHEBI:58533"/>
        <dbReference type="EC" id="2.4.2.28"/>
    </reaction>
    <physiologicalReaction direction="left-to-right" evidence="10">
        <dbReference type="Rhea" id="RHEA:11853"/>
    </physiologicalReaction>
</comment>
<gene>
    <name evidence="12" type="primary">pgeF</name>
    <name evidence="12" type="ORF">H8S20_05895</name>
</gene>
<organism evidence="12 13">
    <name type="scientific">Clostridium hominis</name>
    <dbReference type="NCBI Taxonomy" id="2763036"/>
    <lineage>
        <taxon>Bacteria</taxon>
        <taxon>Bacillati</taxon>
        <taxon>Bacillota</taxon>
        <taxon>Clostridia</taxon>
        <taxon>Eubacteriales</taxon>
        <taxon>Clostridiaceae</taxon>
        <taxon>Clostridium</taxon>
    </lineage>
</organism>
<dbReference type="InterPro" id="IPR003730">
    <property type="entry name" value="Cu_polyphenol_OxRdtase"/>
</dbReference>
<evidence type="ECO:0000256" key="8">
    <source>
        <dbReference type="ARBA" id="ARBA00047989"/>
    </source>
</evidence>
<dbReference type="SUPFAM" id="SSF64438">
    <property type="entry name" value="CNF1/YfiH-like putative cysteine hydrolases"/>
    <property type="match status" value="1"/>
</dbReference>
<evidence type="ECO:0000256" key="6">
    <source>
        <dbReference type="ARBA" id="ARBA00022801"/>
    </source>
</evidence>
<comment type="catalytic activity">
    <reaction evidence="9">
        <text>adenosine + phosphate = alpha-D-ribose 1-phosphate + adenine</text>
        <dbReference type="Rhea" id="RHEA:27642"/>
        <dbReference type="ChEBI" id="CHEBI:16335"/>
        <dbReference type="ChEBI" id="CHEBI:16708"/>
        <dbReference type="ChEBI" id="CHEBI:43474"/>
        <dbReference type="ChEBI" id="CHEBI:57720"/>
        <dbReference type="EC" id="2.4.2.1"/>
    </reaction>
    <physiologicalReaction direction="left-to-right" evidence="9">
        <dbReference type="Rhea" id="RHEA:27643"/>
    </physiologicalReaction>
</comment>
<dbReference type="Gene3D" id="3.60.140.10">
    <property type="entry name" value="CNF1/YfiH-like putative cysteine hydrolases"/>
    <property type="match status" value="1"/>
</dbReference>
<evidence type="ECO:0000256" key="4">
    <source>
        <dbReference type="ARBA" id="ARBA00022679"/>
    </source>
</evidence>
<evidence type="ECO:0000256" key="3">
    <source>
        <dbReference type="ARBA" id="ARBA00007353"/>
    </source>
</evidence>
<evidence type="ECO:0000256" key="7">
    <source>
        <dbReference type="ARBA" id="ARBA00022833"/>
    </source>
</evidence>
<evidence type="ECO:0000256" key="1">
    <source>
        <dbReference type="ARBA" id="ARBA00000553"/>
    </source>
</evidence>
<dbReference type="PANTHER" id="PTHR30616:SF2">
    <property type="entry name" value="PURINE NUCLEOSIDE PHOSPHORYLASE LACC1"/>
    <property type="match status" value="1"/>
</dbReference>
<protein>
    <recommendedName>
        <fullName evidence="11">Purine nucleoside phosphorylase</fullName>
    </recommendedName>
</protein>
<dbReference type="InterPro" id="IPR038371">
    <property type="entry name" value="Cu_polyphenol_OxRdtase_sf"/>
</dbReference>
<proteinExistence type="inferred from homology"/>
<comment type="similarity">
    <text evidence="3 11">Belongs to the purine nucleoside phosphorylase YfiH/LACC1 family.</text>
</comment>
<dbReference type="PANTHER" id="PTHR30616">
    <property type="entry name" value="UNCHARACTERIZED PROTEIN YFIH"/>
    <property type="match status" value="1"/>
</dbReference>
<sequence>MKKIDRNNLKTFKDFLIVEGEKVNIVFSTAKYDRSFNRNNDEGLKNIESLKVDFNVNEVVYLHQIHSDNVFVFNNNAKEFIEREGDAIVTNKENVIIGAFTADCVPVVLVDEVEGVIAAIHSGWKGTFNSITKKSIEKMIQEYGTRIENIKVYIGPHIRQCCYEVSEELKERFLDKTKIDENELFNGRNLSMERCILEDLRSLKIEEDNIYTINLCTYCEEEIKLFSYRKSVGTYGRLFTFAYKK</sequence>
<comment type="catalytic activity">
    <reaction evidence="8">
        <text>adenosine + H2O + H(+) = inosine + NH4(+)</text>
        <dbReference type="Rhea" id="RHEA:24408"/>
        <dbReference type="ChEBI" id="CHEBI:15377"/>
        <dbReference type="ChEBI" id="CHEBI:15378"/>
        <dbReference type="ChEBI" id="CHEBI:16335"/>
        <dbReference type="ChEBI" id="CHEBI:17596"/>
        <dbReference type="ChEBI" id="CHEBI:28938"/>
        <dbReference type="EC" id="3.5.4.4"/>
    </reaction>
    <physiologicalReaction direction="left-to-right" evidence="8">
        <dbReference type="Rhea" id="RHEA:24409"/>
    </physiologicalReaction>
</comment>
<keyword evidence="6" id="KW-0378">Hydrolase</keyword>
<evidence type="ECO:0000256" key="11">
    <source>
        <dbReference type="RuleBase" id="RU361274"/>
    </source>
</evidence>
<keyword evidence="4" id="KW-0808">Transferase</keyword>
<keyword evidence="7" id="KW-0862">Zinc</keyword>
<comment type="caution">
    <text evidence="12">The sequence shown here is derived from an EMBL/GenBank/DDBJ whole genome shotgun (WGS) entry which is preliminary data.</text>
</comment>
<comment type="function">
    <text evidence="2">Purine nucleoside enzyme that catalyzes the phosphorolysis of adenosine and inosine nucleosides, yielding D-ribose 1-phosphate and the respective free bases, adenine and hypoxanthine. Also catalyzes the phosphorolysis of S-methyl-5'-thioadenosine into adenine and S-methyl-5-thio-alpha-D-ribose 1-phosphate. Also has adenosine deaminase activity.</text>
</comment>
<evidence type="ECO:0000256" key="9">
    <source>
        <dbReference type="ARBA" id="ARBA00048968"/>
    </source>
</evidence>
<evidence type="ECO:0000313" key="13">
    <source>
        <dbReference type="Proteomes" id="UP000596929"/>
    </source>
</evidence>
<reference evidence="12 13" key="1">
    <citation type="submission" date="2020-08" db="EMBL/GenBank/DDBJ databases">
        <title>Genome public.</title>
        <authorList>
            <person name="Liu C."/>
            <person name="Sun Q."/>
        </authorList>
    </citation>
    <scope>NUCLEOTIDE SEQUENCE [LARGE SCALE GENOMIC DNA]</scope>
    <source>
        <strain evidence="12 13">NSJ-6</strain>
    </source>
</reference>
<keyword evidence="13" id="KW-1185">Reference proteome</keyword>
<evidence type="ECO:0000256" key="5">
    <source>
        <dbReference type="ARBA" id="ARBA00022723"/>
    </source>
</evidence>
<dbReference type="RefSeq" id="WP_032118090.1">
    <property type="nucleotide sequence ID" value="NZ_JACOOO010000008.1"/>
</dbReference>
<dbReference type="Pfam" id="PF02578">
    <property type="entry name" value="Cu-oxidase_4"/>
    <property type="match status" value="1"/>
</dbReference>
<accession>A0ABR7DAK3</accession>
<keyword evidence="5" id="KW-0479">Metal-binding</keyword>
<evidence type="ECO:0000256" key="2">
    <source>
        <dbReference type="ARBA" id="ARBA00003215"/>
    </source>
</evidence>
<dbReference type="InterPro" id="IPR011324">
    <property type="entry name" value="Cytotoxic_necrot_fac-like_cat"/>
</dbReference>
<comment type="catalytic activity">
    <reaction evidence="1">
        <text>inosine + phosphate = alpha-D-ribose 1-phosphate + hypoxanthine</text>
        <dbReference type="Rhea" id="RHEA:27646"/>
        <dbReference type="ChEBI" id="CHEBI:17368"/>
        <dbReference type="ChEBI" id="CHEBI:17596"/>
        <dbReference type="ChEBI" id="CHEBI:43474"/>
        <dbReference type="ChEBI" id="CHEBI:57720"/>
        <dbReference type="EC" id="2.4.2.1"/>
    </reaction>
    <physiologicalReaction direction="left-to-right" evidence="1">
        <dbReference type="Rhea" id="RHEA:27647"/>
    </physiologicalReaction>
</comment>
<dbReference type="Proteomes" id="UP000596929">
    <property type="component" value="Unassembled WGS sequence"/>
</dbReference>